<name>A0A0A0JY48_9MICO</name>
<protein>
    <submittedName>
        <fullName evidence="2">Uncharacterized protein</fullName>
    </submittedName>
</protein>
<feature type="transmembrane region" description="Helical" evidence="1">
    <location>
        <begin position="65"/>
        <end position="85"/>
    </location>
</feature>
<dbReference type="RefSeq" id="WP_035938727.1">
    <property type="nucleotide sequence ID" value="NZ_AVPL01000040.1"/>
</dbReference>
<keyword evidence="1" id="KW-1133">Transmembrane helix</keyword>
<dbReference type="eggNOG" id="ENOG50320SV">
    <property type="taxonomic scope" value="Bacteria"/>
</dbReference>
<organism evidence="2 3">
    <name type="scientific">Knoellia aerolata DSM 18566</name>
    <dbReference type="NCBI Taxonomy" id="1385519"/>
    <lineage>
        <taxon>Bacteria</taxon>
        <taxon>Bacillati</taxon>
        <taxon>Actinomycetota</taxon>
        <taxon>Actinomycetes</taxon>
        <taxon>Micrococcales</taxon>
        <taxon>Intrasporangiaceae</taxon>
        <taxon>Knoellia</taxon>
    </lineage>
</organism>
<feature type="transmembrane region" description="Helical" evidence="1">
    <location>
        <begin position="38"/>
        <end position="59"/>
    </location>
</feature>
<dbReference type="AlphaFoldDB" id="A0A0A0JY48"/>
<dbReference type="OrthoDB" id="4843298at2"/>
<reference evidence="2 3" key="1">
    <citation type="submission" date="2013-08" db="EMBL/GenBank/DDBJ databases">
        <title>The genome sequence of Knoellia aerolata.</title>
        <authorList>
            <person name="Zhu W."/>
            <person name="Wang G."/>
        </authorList>
    </citation>
    <scope>NUCLEOTIDE SEQUENCE [LARGE SCALE GENOMIC DNA]</scope>
    <source>
        <strain evidence="2 3">DSM 18566</strain>
    </source>
</reference>
<keyword evidence="3" id="KW-1185">Reference proteome</keyword>
<proteinExistence type="predicted"/>
<dbReference type="STRING" id="1385519.N801_13530"/>
<gene>
    <name evidence="2" type="ORF">N801_13530</name>
</gene>
<evidence type="ECO:0000256" key="1">
    <source>
        <dbReference type="SAM" id="Phobius"/>
    </source>
</evidence>
<dbReference type="Proteomes" id="UP000030013">
    <property type="component" value="Unassembled WGS sequence"/>
</dbReference>
<dbReference type="EMBL" id="AVPL01000040">
    <property type="protein sequence ID" value="KGN40476.1"/>
    <property type="molecule type" value="Genomic_DNA"/>
</dbReference>
<sequence>MSDHRPGAATSPPPPPPALVDLRQAHEAVVRQLRIGRLAALGTMVGFALLLGFAVTAVSPGPRGLAAGLLACVGFLALLAGLIAVSVRKDARLGGPAGPGPSSLGQVVTSAPGQQVWTALSAGLSAQGFSPPRATDPNTVVATRSLSTASWGETMTVRVEPHTGGRGLVTVWSRPAYPLQWLDYGRNRRHANAVLAAVPDVHEEVHEPHRDSQT</sequence>
<keyword evidence="1" id="KW-0472">Membrane</keyword>
<keyword evidence="1" id="KW-0812">Transmembrane</keyword>
<evidence type="ECO:0000313" key="3">
    <source>
        <dbReference type="Proteomes" id="UP000030013"/>
    </source>
</evidence>
<comment type="caution">
    <text evidence="2">The sequence shown here is derived from an EMBL/GenBank/DDBJ whole genome shotgun (WGS) entry which is preliminary data.</text>
</comment>
<accession>A0A0A0JY48</accession>
<evidence type="ECO:0000313" key="2">
    <source>
        <dbReference type="EMBL" id="KGN40476.1"/>
    </source>
</evidence>